<evidence type="ECO:0000313" key="2">
    <source>
        <dbReference type="Proteomes" id="UP000663827"/>
    </source>
</evidence>
<dbReference type="Proteomes" id="UP000663827">
    <property type="component" value="Unassembled WGS sequence"/>
</dbReference>
<dbReference type="AlphaFoldDB" id="A0A8H3E8M2"/>
<name>A0A8H3E8M2_9AGAM</name>
<dbReference type="EMBL" id="CAJNJQ010006568">
    <property type="protein sequence ID" value="CAE7231747.1"/>
    <property type="molecule type" value="Genomic_DNA"/>
</dbReference>
<proteinExistence type="predicted"/>
<evidence type="ECO:0000313" key="1">
    <source>
        <dbReference type="EMBL" id="CAE7231747.1"/>
    </source>
</evidence>
<protein>
    <submittedName>
        <fullName evidence="1">Uncharacterized protein</fullName>
    </submittedName>
</protein>
<sequence>MGDRLAYPDVSAEMIHEIYKQSKHERICAYGFFVDLPDLYERKRSVPDPGREFSVTEDMSKVLEQVRLDLLAAGLNHLSIVRFPTPKNRRKITSPDKGWLIILVTGFKNTPHAPVSEEFVKRVQAILATEEQPTWWLMSRLYSYPSARWWIKHRMP</sequence>
<comment type="caution">
    <text evidence="1">The sequence shown here is derived from an EMBL/GenBank/DDBJ whole genome shotgun (WGS) entry which is preliminary data.</text>
</comment>
<reference evidence="1" key="1">
    <citation type="submission" date="2021-01" db="EMBL/GenBank/DDBJ databases">
        <authorList>
            <person name="Kaushik A."/>
        </authorList>
    </citation>
    <scope>NUCLEOTIDE SEQUENCE</scope>
    <source>
        <strain evidence="1">AG5</strain>
    </source>
</reference>
<gene>
    <name evidence="1" type="ORF">RDB_LOCUS187871</name>
</gene>
<accession>A0A8H3E8M2</accession>
<organism evidence="1 2">
    <name type="scientific">Rhizoctonia solani</name>
    <dbReference type="NCBI Taxonomy" id="456999"/>
    <lineage>
        <taxon>Eukaryota</taxon>
        <taxon>Fungi</taxon>
        <taxon>Dikarya</taxon>
        <taxon>Basidiomycota</taxon>
        <taxon>Agaricomycotina</taxon>
        <taxon>Agaricomycetes</taxon>
        <taxon>Cantharellales</taxon>
        <taxon>Ceratobasidiaceae</taxon>
        <taxon>Rhizoctonia</taxon>
    </lineage>
</organism>